<dbReference type="EC" id="3.5.1.28" evidence="2"/>
<name>A0ABX7DRU3_9FLAO</name>
<dbReference type="PANTHER" id="PTHR30404">
    <property type="entry name" value="N-ACETYLMURAMOYL-L-ALANINE AMIDASE"/>
    <property type="match status" value="1"/>
</dbReference>
<dbReference type="SMART" id="SM00646">
    <property type="entry name" value="Ami_3"/>
    <property type="match status" value="1"/>
</dbReference>
<accession>A0ABX7DRU3</accession>
<comment type="catalytic activity">
    <reaction evidence="1">
        <text>Hydrolyzes the link between N-acetylmuramoyl residues and L-amino acid residues in certain cell-wall glycopeptides.</text>
        <dbReference type="EC" id="3.5.1.28"/>
    </reaction>
</comment>
<evidence type="ECO:0000256" key="1">
    <source>
        <dbReference type="ARBA" id="ARBA00001561"/>
    </source>
</evidence>
<gene>
    <name evidence="5" type="ORF">JK629_14305</name>
</gene>
<dbReference type="InterPro" id="IPR002508">
    <property type="entry name" value="MurNAc-LAA_cat"/>
</dbReference>
<dbReference type="Pfam" id="PF01520">
    <property type="entry name" value="Amidase_3"/>
    <property type="match status" value="1"/>
</dbReference>
<sequence>MTQIKFLISIIFALELFGLPSPVLAQTNQTRKQIIVIDPGHGGTDSGAVGVNGSLEKDIVLKIAKEIVELNEITFKNHFEIYLTRYKDTLISLGDRTKLARTLKADLFLSLHCNYSDNPNARGVEVYVSKKQGKYSPESILLAYALQRDLKINLGFESRGVKFANFHVLRETVNELSAILLEMGFLSQEDENAFLKFKKNNSIMALLIIETIYKIRKQ</sequence>
<proteinExistence type="predicted"/>
<organism evidence="5 6">
    <name type="scientific">Aequorivita iocasae</name>
    <dbReference type="NCBI Taxonomy" id="2803865"/>
    <lineage>
        <taxon>Bacteria</taxon>
        <taxon>Pseudomonadati</taxon>
        <taxon>Bacteroidota</taxon>
        <taxon>Flavobacteriia</taxon>
        <taxon>Flavobacteriales</taxon>
        <taxon>Flavobacteriaceae</taxon>
        <taxon>Aequorivita</taxon>
    </lineage>
</organism>
<evidence type="ECO:0000259" key="4">
    <source>
        <dbReference type="SMART" id="SM00646"/>
    </source>
</evidence>
<keyword evidence="3" id="KW-0378">Hydrolase</keyword>
<evidence type="ECO:0000256" key="3">
    <source>
        <dbReference type="ARBA" id="ARBA00022801"/>
    </source>
</evidence>
<dbReference type="Gene3D" id="3.40.630.40">
    <property type="entry name" value="Zn-dependent exopeptidases"/>
    <property type="match status" value="1"/>
</dbReference>
<reference evidence="5 6" key="1">
    <citation type="submission" date="2021-01" db="EMBL/GenBank/DDBJ databases">
        <title>Aequorivita sp. strain KX20305, a bacterium isolated from the sediment collected at a cold seep field in South China Sea.</title>
        <authorList>
            <person name="Zhang H."/>
            <person name="Li C."/>
        </authorList>
    </citation>
    <scope>NUCLEOTIDE SEQUENCE [LARGE SCALE GENOMIC DNA]</scope>
    <source>
        <strain evidence="5 6">KX20305</strain>
    </source>
</reference>
<protein>
    <recommendedName>
        <fullName evidence="2">N-acetylmuramoyl-L-alanine amidase</fullName>
        <ecNumber evidence="2">3.5.1.28</ecNumber>
    </recommendedName>
</protein>
<dbReference type="SUPFAM" id="SSF53187">
    <property type="entry name" value="Zn-dependent exopeptidases"/>
    <property type="match status" value="1"/>
</dbReference>
<dbReference type="InterPro" id="IPR050695">
    <property type="entry name" value="N-acetylmuramoyl_amidase_3"/>
</dbReference>
<dbReference type="EMBL" id="CP068439">
    <property type="protein sequence ID" value="QQX76477.1"/>
    <property type="molecule type" value="Genomic_DNA"/>
</dbReference>
<evidence type="ECO:0000256" key="2">
    <source>
        <dbReference type="ARBA" id="ARBA00011901"/>
    </source>
</evidence>
<dbReference type="PANTHER" id="PTHR30404:SF0">
    <property type="entry name" value="N-ACETYLMURAMOYL-L-ALANINE AMIDASE AMIC"/>
    <property type="match status" value="1"/>
</dbReference>
<dbReference type="RefSeq" id="WP_202336281.1">
    <property type="nucleotide sequence ID" value="NZ_CP068439.1"/>
</dbReference>
<evidence type="ECO:0000313" key="6">
    <source>
        <dbReference type="Proteomes" id="UP000629420"/>
    </source>
</evidence>
<evidence type="ECO:0000313" key="5">
    <source>
        <dbReference type="EMBL" id="QQX76477.1"/>
    </source>
</evidence>
<keyword evidence="6" id="KW-1185">Reference proteome</keyword>
<feature type="domain" description="MurNAc-LAA" evidence="4">
    <location>
        <begin position="97"/>
        <end position="213"/>
    </location>
</feature>
<dbReference type="Proteomes" id="UP000629420">
    <property type="component" value="Chromosome"/>
</dbReference>
<dbReference type="CDD" id="cd02696">
    <property type="entry name" value="MurNAc-LAA"/>
    <property type="match status" value="1"/>
</dbReference>